<accession>A0A8R1W284</accession>
<feature type="transmembrane region" description="Helical" evidence="9">
    <location>
        <begin position="301"/>
        <end position="324"/>
    </location>
</feature>
<dbReference type="InterPro" id="IPR005828">
    <property type="entry name" value="MFS_sugar_transport-like"/>
</dbReference>
<comment type="subcellular location">
    <subcellularLocation>
        <location evidence="1">Cell membrane</location>
        <topology evidence="1">Multi-pass membrane protein</topology>
    </subcellularLocation>
</comment>
<feature type="transmembrane region" description="Helical" evidence="9">
    <location>
        <begin position="365"/>
        <end position="390"/>
    </location>
</feature>
<sequence length="495" mass="53435">MVLPDRHEKSKVFTLIYNLSGGAINSQIIITVIAALGAIATGTILGWSSSAQSMFDADDSLLPFAVTGKDTQTFSSVFGIGAALGALPAGYVSRLFGRPASMLLFEGFLLVGWAMLVLPTSVWMLSAGRMMQGIGVGALCAIIPSYIGEIAEPRMRGRLGTIFQLFIVIGILYSYTSGAFMKYVPFCVACAFWVILHFIGALCIPESPYHLMNINDPDGAAVSLQILRDSSDTTEELASIKLFVEKQQSQSYTVSEVLSDKVNRKALMISIGCMFFQQMSGINVVIFYMTDIFKSTGSNMSPNTCTIVVGVVQLFMTVLSFTIIDKSGRKALLVLSGLLMANCYMGLGGFFLIKTHYLELASKLNWLPLVCIAVYISAFSIGYGPVPWIMMGEIYSSEVKPIGTSLTTCTNWTLVFVVTYVSTELIRWLGQAGCFLTFSAFCLMGAAFAASVVPETKNKTLAEIQLKLVGKSKAVPVAVDVVEATEPVQATTTIS</sequence>
<keyword evidence="3 9" id="KW-0812">Transmembrane</keyword>
<comment type="similarity">
    <text evidence="7">Belongs to the major facilitator superfamily. Sugar transporter (TC 2.A.1.1) family. Trehalose transporter subfamily.</text>
</comment>
<feature type="transmembrane region" description="Helical" evidence="9">
    <location>
        <begin position="428"/>
        <end position="453"/>
    </location>
</feature>
<evidence type="ECO:0000256" key="5">
    <source>
        <dbReference type="ARBA" id="ARBA00023136"/>
    </source>
</evidence>
<feature type="transmembrane region" description="Helical" evidence="9">
    <location>
        <begin position="130"/>
        <end position="147"/>
    </location>
</feature>
<feature type="transmembrane region" description="Helical" evidence="9">
    <location>
        <begin position="402"/>
        <end position="422"/>
    </location>
</feature>
<dbReference type="InterPro" id="IPR003663">
    <property type="entry name" value="Sugar/inositol_transpt"/>
</dbReference>
<reference evidence="11" key="2">
    <citation type="submission" date="2022-06" db="UniProtKB">
        <authorList>
            <consortium name="EnsemblMetazoa"/>
        </authorList>
    </citation>
    <scope>IDENTIFICATION</scope>
</reference>
<keyword evidence="6" id="KW-0325">Glycoprotein</keyword>
<dbReference type="FunFam" id="1.20.1250.20:FF:000055">
    <property type="entry name" value="Facilitated trehalose transporter Tret1-2 homolog"/>
    <property type="match status" value="1"/>
</dbReference>
<feature type="transmembrane region" description="Helical" evidence="9">
    <location>
        <begin position="71"/>
        <end position="91"/>
    </location>
</feature>
<dbReference type="Pfam" id="PF00083">
    <property type="entry name" value="Sugar_tr"/>
    <property type="match status" value="1"/>
</dbReference>
<dbReference type="RefSeq" id="XP_001946301.2">
    <property type="nucleotide sequence ID" value="XM_001946266.4"/>
</dbReference>
<name>A0A8R1W284_ACYPI</name>
<dbReference type="AlphaFoldDB" id="A0A8R1W284"/>
<dbReference type="PROSITE" id="PS00217">
    <property type="entry name" value="SUGAR_TRANSPORT_2"/>
    <property type="match status" value="1"/>
</dbReference>
<organism evidence="11 12">
    <name type="scientific">Acyrthosiphon pisum</name>
    <name type="common">Pea aphid</name>
    <dbReference type="NCBI Taxonomy" id="7029"/>
    <lineage>
        <taxon>Eukaryota</taxon>
        <taxon>Metazoa</taxon>
        <taxon>Ecdysozoa</taxon>
        <taxon>Arthropoda</taxon>
        <taxon>Hexapoda</taxon>
        <taxon>Insecta</taxon>
        <taxon>Pterygota</taxon>
        <taxon>Neoptera</taxon>
        <taxon>Paraneoptera</taxon>
        <taxon>Hemiptera</taxon>
        <taxon>Sternorrhyncha</taxon>
        <taxon>Aphidomorpha</taxon>
        <taxon>Aphidoidea</taxon>
        <taxon>Aphididae</taxon>
        <taxon>Macrosiphini</taxon>
        <taxon>Acyrthosiphon</taxon>
    </lineage>
</organism>
<evidence type="ECO:0000313" key="11">
    <source>
        <dbReference type="EnsemblMetazoa" id="XP_001946301.2"/>
    </source>
</evidence>
<dbReference type="PANTHER" id="PTHR48021">
    <property type="match status" value="1"/>
</dbReference>
<evidence type="ECO:0000256" key="9">
    <source>
        <dbReference type="SAM" id="Phobius"/>
    </source>
</evidence>
<dbReference type="KEGG" id="api:100165882"/>
<reference evidence="12" key="1">
    <citation type="submission" date="2010-06" db="EMBL/GenBank/DDBJ databases">
        <authorList>
            <person name="Jiang H."/>
            <person name="Abraham K."/>
            <person name="Ali S."/>
            <person name="Alsbrooks S.L."/>
            <person name="Anim B.N."/>
            <person name="Anosike U.S."/>
            <person name="Attaway T."/>
            <person name="Bandaranaike D.P."/>
            <person name="Battles P.K."/>
            <person name="Bell S.N."/>
            <person name="Bell A.V."/>
            <person name="Beltran B."/>
            <person name="Bickham C."/>
            <person name="Bustamante Y."/>
            <person name="Caleb T."/>
            <person name="Canada A."/>
            <person name="Cardenas V."/>
            <person name="Carter K."/>
            <person name="Chacko J."/>
            <person name="Chandrabose M.N."/>
            <person name="Chavez D."/>
            <person name="Chavez A."/>
            <person name="Chen L."/>
            <person name="Chu H.-S."/>
            <person name="Claassen K.J."/>
            <person name="Cockrell R."/>
            <person name="Collins M."/>
            <person name="Cooper J.A."/>
            <person name="Cree A."/>
            <person name="Curry S.M."/>
            <person name="Da Y."/>
            <person name="Dao M.D."/>
            <person name="Das B."/>
            <person name="Davila M.-L."/>
            <person name="Davy-Carroll L."/>
            <person name="Denson S."/>
            <person name="Dinh H."/>
            <person name="Ebong V.E."/>
            <person name="Edwards J.R."/>
            <person name="Egan A."/>
            <person name="El-Daye J."/>
            <person name="Escobedo L."/>
            <person name="Fernandez S."/>
            <person name="Fernando P.R."/>
            <person name="Flagg N."/>
            <person name="Forbes L.D."/>
            <person name="Fowler R.G."/>
            <person name="Fu Q."/>
            <person name="Gabisi R.A."/>
            <person name="Ganer J."/>
            <person name="Garbino Pronczuk A."/>
            <person name="Garcia R.M."/>
            <person name="Garner T."/>
            <person name="Garrett T.E."/>
            <person name="Gonzalez D.A."/>
            <person name="Hamid H."/>
            <person name="Hawkins E.S."/>
            <person name="Hirani K."/>
            <person name="Hogues M.E."/>
            <person name="Hollins B."/>
            <person name="Hsiao C.-H."/>
            <person name="Jabil R."/>
            <person name="James M.L."/>
            <person name="Jhangiani S.N."/>
            <person name="Johnson B."/>
            <person name="Johnson Q."/>
            <person name="Joshi V."/>
            <person name="Kalu J.B."/>
            <person name="Kam C."/>
            <person name="Kashfia A."/>
            <person name="Keebler J."/>
            <person name="Kisamo H."/>
            <person name="Kovar C.L."/>
            <person name="Lago L.A."/>
            <person name="Lai C.-Y."/>
            <person name="Laidlaw J."/>
            <person name="Lara F."/>
            <person name="Le T.-K."/>
            <person name="Lee S.L."/>
            <person name="Legall F.H."/>
            <person name="Lemon S.J."/>
            <person name="Lewis L.R."/>
            <person name="Li B."/>
            <person name="Liu Y."/>
            <person name="Liu Y.-S."/>
            <person name="Lopez J."/>
            <person name="Lozado R.J."/>
            <person name="Lu J."/>
            <person name="Madu R.C."/>
            <person name="Maheshwari M."/>
            <person name="Maheshwari R."/>
            <person name="Malloy K."/>
            <person name="Martinez E."/>
            <person name="Mathew T."/>
            <person name="Mercado I.C."/>
            <person name="Mercado C."/>
            <person name="Meyer B."/>
            <person name="Montgomery K."/>
            <person name="Morgan M.B."/>
            <person name="Munidasa M."/>
            <person name="Nazareth L.V."/>
            <person name="Nelson J."/>
            <person name="Ng B.M."/>
            <person name="Nguyen N.B."/>
            <person name="Nguyen P.Q."/>
            <person name="Nguyen T."/>
            <person name="Obregon M."/>
            <person name="Okwuonu G.O."/>
            <person name="Onwere C.G."/>
            <person name="Orozco G."/>
            <person name="Parra A."/>
            <person name="Patel S."/>
            <person name="Patil S."/>
            <person name="Perez A."/>
            <person name="Perez Y."/>
            <person name="Pham C."/>
            <person name="Primus E.L."/>
            <person name="Pu L.-L."/>
            <person name="Puazo M."/>
            <person name="Qin X."/>
            <person name="Quiroz J.B."/>
            <person name="Reese J."/>
            <person name="Richards S."/>
            <person name="Rives C.M."/>
            <person name="Robberts R."/>
            <person name="Ruiz S.J."/>
            <person name="Ruiz M.J."/>
            <person name="Santibanez J."/>
            <person name="Schneider B.W."/>
            <person name="Sisson I."/>
            <person name="Smith M."/>
            <person name="Sodergren E."/>
            <person name="Song X.-Z."/>
            <person name="Song B.B."/>
            <person name="Summersgill H."/>
            <person name="Thelus R."/>
            <person name="Thornton R.D."/>
            <person name="Trejos Z.Y."/>
            <person name="Usmani K."/>
            <person name="Vattathil S."/>
            <person name="Villasana D."/>
            <person name="Walker D.L."/>
            <person name="Wang S."/>
            <person name="Wang K."/>
            <person name="White C.S."/>
            <person name="Williams A.C."/>
            <person name="Williamson J."/>
            <person name="Wilson K."/>
            <person name="Woghiren I.O."/>
            <person name="Woodworth J.R."/>
            <person name="Worley K.C."/>
            <person name="Wright R.A."/>
            <person name="Wu W."/>
            <person name="Young L."/>
            <person name="Zhang L."/>
            <person name="Zhang J."/>
            <person name="Zhu Y."/>
            <person name="Muzny D.M."/>
            <person name="Weinstock G."/>
            <person name="Gibbs R.A."/>
        </authorList>
    </citation>
    <scope>NUCLEOTIDE SEQUENCE [LARGE SCALE GENOMIC DNA]</scope>
    <source>
        <strain evidence="12">LSR1</strain>
    </source>
</reference>
<proteinExistence type="inferred from homology"/>
<keyword evidence="4 9" id="KW-1133">Transmembrane helix</keyword>
<evidence type="ECO:0000256" key="8">
    <source>
        <dbReference type="RuleBase" id="RU003346"/>
    </source>
</evidence>
<evidence type="ECO:0000259" key="10">
    <source>
        <dbReference type="PROSITE" id="PS50850"/>
    </source>
</evidence>
<dbReference type="InterPro" id="IPR020846">
    <property type="entry name" value="MFS_dom"/>
</dbReference>
<feature type="transmembrane region" description="Helical" evidence="9">
    <location>
        <begin position="183"/>
        <end position="204"/>
    </location>
</feature>
<evidence type="ECO:0000313" key="12">
    <source>
        <dbReference type="Proteomes" id="UP000007819"/>
    </source>
</evidence>
<dbReference type="Gene3D" id="1.20.1250.20">
    <property type="entry name" value="MFS general substrate transporter like domains"/>
    <property type="match status" value="1"/>
</dbReference>
<dbReference type="SUPFAM" id="SSF103473">
    <property type="entry name" value="MFS general substrate transporter"/>
    <property type="match status" value="1"/>
</dbReference>
<evidence type="ECO:0000256" key="3">
    <source>
        <dbReference type="ARBA" id="ARBA00022692"/>
    </source>
</evidence>
<dbReference type="OrthoDB" id="6612291at2759"/>
<feature type="transmembrane region" description="Helical" evidence="9">
    <location>
        <begin position="103"/>
        <end position="124"/>
    </location>
</feature>
<feature type="transmembrane region" description="Helical" evidence="9">
    <location>
        <begin position="159"/>
        <end position="177"/>
    </location>
</feature>
<protein>
    <recommendedName>
        <fullName evidence="10">Major facilitator superfamily (MFS) profile domain-containing protein</fullName>
    </recommendedName>
</protein>
<evidence type="ECO:0000256" key="7">
    <source>
        <dbReference type="ARBA" id="ARBA00024348"/>
    </source>
</evidence>
<dbReference type="PANTHER" id="PTHR48021:SF1">
    <property type="entry name" value="GH07001P-RELATED"/>
    <property type="match status" value="1"/>
</dbReference>
<dbReference type="PROSITE" id="PS50850">
    <property type="entry name" value="MFS"/>
    <property type="match status" value="1"/>
</dbReference>
<feature type="domain" description="Major facilitator superfamily (MFS) profile" evidence="10">
    <location>
        <begin position="30"/>
        <end position="457"/>
    </location>
</feature>
<dbReference type="PRINTS" id="PR00171">
    <property type="entry name" value="SUGRTRNSPORT"/>
</dbReference>
<feature type="transmembrane region" description="Helical" evidence="9">
    <location>
        <begin position="28"/>
        <end position="51"/>
    </location>
</feature>
<dbReference type="InterPro" id="IPR036259">
    <property type="entry name" value="MFS_trans_sf"/>
</dbReference>
<feature type="transmembrane region" description="Helical" evidence="9">
    <location>
        <begin position="331"/>
        <end position="353"/>
    </location>
</feature>
<dbReference type="GO" id="GO:0005886">
    <property type="term" value="C:plasma membrane"/>
    <property type="evidence" value="ECO:0007669"/>
    <property type="project" value="UniProtKB-SubCell"/>
</dbReference>
<dbReference type="EnsemblMetazoa" id="XM_001946266.5">
    <property type="protein sequence ID" value="XP_001946301.2"/>
    <property type="gene ID" value="LOC100165882"/>
</dbReference>
<keyword evidence="12" id="KW-1185">Reference proteome</keyword>
<dbReference type="GO" id="GO:0022857">
    <property type="term" value="F:transmembrane transporter activity"/>
    <property type="evidence" value="ECO:0007669"/>
    <property type="project" value="InterPro"/>
</dbReference>
<dbReference type="InterPro" id="IPR005829">
    <property type="entry name" value="Sugar_transporter_CS"/>
</dbReference>
<dbReference type="InterPro" id="IPR050549">
    <property type="entry name" value="MFS_Trehalose_Transporter"/>
</dbReference>
<evidence type="ECO:0000256" key="1">
    <source>
        <dbReference type="ARBA" id="ARBA00004651"/>
    </source>
</evidence>
<feature type="transmembrane region" description="Helical" evidence="9">
    <location>
        <begin position="266"/>
        <end position="289"/>
    </location>
</feature>
<dbReference type="NCBIfam" id="TIGR00879">
    <property type="entry name" value="SP"/>
    <property type="match status" value="1"/>
</dbReference>
<keyword evidence="5 9" id="KW-0472">Membrane</keyword>
<dbReference type="Proteomes" id="UP000007819">
    <property type="component" value="Chromosome A3"/>
</dbReference>
<evidence type="ECO:0000256" key="4">
    <source>
        <dbReference type="ARBA" id="ARBA00022989"/>
    </source>
</evidence>
<keyword evidence="2" id="KW-1003">Cell membrane</keyword>
<keyword evidence="8" id="KW-0813">Transport</keyword>
<evidence type="ECO:0000256" key="6">
    <source>
        <dbReference type="ARBA" id="ARBA00023180"/>
    </source>
</evidence>
<evidence type="ECO:0000256" key="2">
    <source>
        <dbReference type="ARBA" id="ARBA00022475"/>
    </source>
</evidence>
<dbReference type="GeneID" id="100165882"/>